<feature type="region of interest" description="Disordered" evidence="3">
    <location>
        <begin position="380"/>
        <end position="441"/>
    </location>
</feature>
<evidence type="ECO:0000256" key="3">
    <source>
        <dbReference type="SAM" id="MobiDB-lite"/>
    </source>
</evidence>
<feature type="region of interest" description="Disordered" evidence="3">
    <location>
        <begin position="121"/>
        <end position="154"/>
    </location>
</feature>
<proteinExistence type="predicted"/>
<dbReference type="CDD" id="cd04369">
    <property type="entry name" value="Bromodomain"/>
    <property type="match status" value="1"/>
</dbReference>
<dbReference type="Proteomes" id="UP000663760">
    <property type="component" value="Chromosome 11"/>
</dbReference>
<feature type="compositionally biased region" description="Basic and acidic residues" evidence="3">
    <location>
        <begin position="385"/>
        <end position="399"/>
    </location>
</feature>
<evidence type="ECO:0000259" key="4">
    <source>
        <dbReference type="PROSITE" id="PS50014"/>
    </source>
</evidence>
<dbReference type="PANTHER" id="PTHR37888">
    <property type="entry name" value="DNA-BINDING BROMODOMAIN-CONTAINING PROTEIN"/>
    <property type="match status" value="1"/>
</dbReference>
<organism evidence="5 6">
    <name type="scientific">Spirodela intermedia</name>
    <name type="common">Intermediate duckweed</name>
    <dbReference type="NCBI Taxonomy" id="51605"/>
    <lineage>
        <taxon>Eukaryota</taxon>
        <taxon>Viridiplantae</taxon>
        <taxon>Streptophyta</taxon>
        <taxon>Embryophyta</taxon>
        <taxon>Tracheophyta</taxon>
        <taxon>Spermatophyta</taxon>
        <taxon>Magnoliopsida</taxon>
        <taxon>Liliopsida</taxon>
        <taxon>Araceae</taxon>
        <taxon>Lemnoideae</taxon>
        <taxon>Spirodela</taxon>
    </lineage>
</organism>
<keyword evidence="6" id="KW-1185">Reference proteome</keyword>
<dbReference type="Gene3D" id="1.20.920.10">
    <property type="entry name" value="Bromodomain-like"/>
    <property type="match status" value="1"/>
</dbReference>
<evidence type="ECO:0000313" key="6">
    <source>
        <dbReference type="Proteomes" id="UP000663760"/>
    </source>
</evidence>
<dbReference type="Pfam" id="PF00439">
    <property type="entry name" value="Bromodomain"/>
    <property type="match status" value="1"/>
</dbReference>
<reference evidence="5" key="1">
    <citation type="submission" date="2020-02" db="EMBL/GenBank/DDBJ databases">
        <authorList>
            <person name="Scholz U."/>
            <person name="Mascher M."/>
            <person name="Fiebig A."/>
        </authorList>
    </citation>
    <scope>NUCLEOTIDE SEQUENCE</scope>
</reference>
<protein>
    <recommendedName>
        <fullName evidence="4">Bromo domain-containing protein</fullName>
    </recommendedName>
</protein>
<dbReference type="PANTHER" id="PTHR37888:SF4">
    <property type="entry name" value="OS07G0565300 PROTEIN"/>
    <property type="match status" value="1"/>
</dbReference>
<accession>A0A7I8L7W4</accession>
<evidence type="ECO:0000256" key="1">
    <source>
        <dbReference type="ARBA" id="ARBA00023117"/>
    </source>
</evidence>
<dbReference type="OrthoDB" id="1742084at2759"/>
<dbReference type="PROSITE" id="PS50014">
    <property type="entry name" value="BROMODOMAIN_2"/>
    <property type="match status" value="1"/>
</dbReference>
<dbReference type="AlphaFoldDB" id="A0A7I8L7W4"/>
<feature type="region of interest" description="Disordered" evidence="3">
    <location>
        <begin position="220"/>
        <end position="243"/>
    </location>
</feature>
<dbReference type="SUPFAM" id="SSF47370">
    <property type="entry name" value="Bromodomain"/>
    <property type="match status" value="1"/>
</dbReference>
<dbReference type="InterPro" id="IPR001487">
    <property type="entry name" value="Bromodomain"/>
</dbReference>
<keyword evidence="1 2" id="KW-0103">Bromodomain</keyword>
<sequence length="441" mass="48736">MTGDSTASAELAAAAAAGLWGTWQELVLGGAVLRLGAADWSSIAAELRRRFSHPFTPQECEAKYEDVQERFSDFDDWFEALRRQRVKELKMELAKSEDSIGYLQLKLEYLKAKVESEQGVDYNSGRSESPFPNENVEVTDDASSKEPFNDRSSAGSFIDEVRSGWSPDAPILASVSAQGKEVNLEVSKGSAWTILSFNGDAPVMPGNLRRKRGARKRRFHVEESKGLHSQETAGPSKEGTVSGDSVEPLMNQHRGDLEGILDAILEHEAVSLFSHRLDSQKKSRYRKMVRRHVDFQTVRSRISDGSISSAKEVFRDLLLLSNNALVFFSEDSPEHKSAVVLRGLVAERLSMEACSPSRSSTSVISEQCRITRPAVSQLCDQKPTALEEKPEEAPEKGLPEDISGQTPVPKRRGVGRPAMGAKRGLKNPKASPARARRKIER</sequence>
<evidence type="ECO:0000313" key="5">
    <source>
        <dbReference type="EMBL" id="CAA7405706.1"/>
    </source>
</evidence>
<feature type="domain" description="Bromo" evidence="4">
    <location>
        <begin position="265"/>
        <end position="335"/>
    </location>
</feature>
<dbReference type="EMBL" id="LR746274">
    <property type="protein sequence ID" value="CAA7405706.1"/>
    <property type="molecule type" value="Genomic_DNA"/>
</dbReference>
<dbReference type="InterPro" id="IPR036427">
    <property type="entry name" value="Bromodomain-like_sf"/>
</dbReference>
<dbReference type="SMART" id="SM00297">
    <property type="entry name" value="BROMO"/>
    <property type="match status" value="1"/>
</dbReference>
<evidence type="ECO:0000256" key="2">
    <source>
        <dbReference type="PROSITE-ProRule" id="PRU00035"/>
    </source>
</evidence>
<name>A0A7I8L7W4_SPIIN</name>
<gene>
    <name evidence="5" type="ORF">SI8410_11016384</name>
</gene>